<reference evidence="2 3" key="1">
    <citation type="submission" date="2019-05" db="EMBL/GenBank/DDBJ databases">
        <title>Another draft genome of Portunus trituberculatus and its Hox gene families provides insights of decapod evolution.</title>
        <authorList>
            <person name="Jeong J.-H."/>
            <person name="Song I."/>
            <person name="Kim S."/>
            <person name="Choi T."/>
            <person name="Kim D."/>
            <person name="Ryu S."/>
            <person name="Kim W."/>
        </authorList>
    </citation>
    <scope>NUCLEOTIDE SEQUENCE [LARGE SCALE GENOMIC DNA]</scope>
    <source>
        <tissue evidence="2">Muscle</tissue>
    </source>
</reference>
<feature type="compositionally biased region" description="Basic and acidic residues" evidence="1">
    <location>
        <begin position="53"/>
        <end position="62"/>
    </location>
</feature>
<dbReference type="EMBL" id="VSRR010045909">
    <property type="protein sequence ID" value="MPC77455.1"/>
    <property type="molecule type" value="Genomic_DNA"/>
</dbReference>
<proteinExistence type="predicted"/>
<name>A0A5B7I5Q3_PORTR</name>
<keyword evidence="3" id="KW-1185">Reference proteome</keyword>
<feature type="compositionally biased region" description="Polar residues" evidence="1">
    <location>
        <begin position="27"/>
        <end position="39"/>
    </location>
</feature>
<accession>A0A5B7I5Q3</accession>
<feature type="region of interest" description="Disordered" evidence="1">
    <location>
        <begin position="27"/>
        <end position="62"/>
    </location>
</feature>
<comment type="caution">
    <text evidence="2">The sequence shown here is derived from an EMBL/GenBank/DDBJ whole genome shotgun (WGS) entry which is preliminary data.</text>
</comment>
<evidence type="ECO:0000313" key="2">
    <source>
        <dbReference type="EMBL" id="MPC77455.1"/>
    </source>
</evidence>
<sequence>MASLCGWLSKCVVRSFSRSLTTCPSQNLLRPEGQASSEVQCRASDEDEDEEVERSREKGTVK</sequence>
<protein>
    <submittedName>
        <fullName evidence="2">Uncharacterized protein</fullName>
    </submittedName>
</protein>
<evidence type="ECO:0000256" key="1">
    <source>
        <dbReference type="SAM" id="MobiDB-lite"/>
    </source>
</evidence>
<gene>
    <name evidence="2" type="ORF">E2C01_071909</name>
</gene>
<organism evidence="2 3">
    <name type="scientific">Portunus trituberculatus</name>
    <name type="common">Swimming crab</name>
    <name type="synonym">Neptunus trituberculatus</name>
    <dbReference type="NCBI Taxonomy" id="210409"/>
    <lineage>
        <taxon>Eukaryota</taxon>
        <taxon>Metazoa</taxon>
        <taxon>Ecdysozoa</taxon>
        <taxon>Arthropoda</taxon>
        <taxon>Crustacea</taxon>
        <taxon>Multicrustacea</taxon>
        <taxon>Malacostraca</taxon>
        <taxon>Eumalacostraca</taxon>
        <taxon>Eucarida</taxon>
        <taxon>Decapoda</taxon>
        <taxon>Pleocyemata</taxon>
        <taxon>Brachyura</taxon>
        <taxon>Eubrachyura</taxon>
        <taxon>Portunoidea</taxon>
        <taxon>Portunidae</taxon>
        <taxon>Portuninae</taxon>
        <taxon>Portunus</taxon>
    </lineage>
</organism>
<dbReference type="AlphaFoldDB" id="A0A5B7I5Q3"/>
<evidence type="ECO:0000313" key="3">
    <source>
        <dbReference type="Proteomes" id="UP000324222"/>
    </source>
</evidence>
<dbReference type="Proteomes" id="UP000324222">
    <property type="component" value="Unassembled WGS sequence"/>
</dbReference>